<gene>
    <name evidence="1" type="ORF">SAMN05660841_01141</name>
</gene>
<accession>A0A1T5C6C7</accession>
<dbReference type="OrthoDB" id="737630at2"/>
<dbReference type="AlphaFoldDB" id="A0A1T5C6C7"/>
<dbReference type="RefSeq" id="WP_079642033.1">
    <property type="nucleotide sequence ID" value="NZ_FUZF01000003.1"/>
</dbReference>
<sequence>MRNRIVYIGILCTLLAVTYGCKKNFPQDLDAFSLDMNFTQQEYTPTLGRNTVYQGNFNAGESSLPLSFRISAVRTFDGKEAPELSKLFPVSIWKERYTGEEKSIEEIRAKRDTVMRPLWEIGERSGTFTMWSTANSNILKVAPDSGYVFDVEVASSGGRRYFRNLKLKPTREEAYSSNFFVYNLLGAEKRNILFGAQVWFNRVGEGNSITFKMLNPDLTPISMDKWNTTDWDNLVHGFNKRFSADKSSVTYDVEYPIPLVPTINTKYNNGEQTSVLFTFDRIGFGGLRQQNSLAFPFSIHQPGAWEVVIYFSEEAPLFEND</sequence>
<organism evidence="1 2">
    <name type="scientific">Sphingobacterium nematocida</name>
    <dbReference type="NCBI Taxonomy" id="1513896"/>
    <lineage>
        <taxon>Bacteria</taxon>
        <taxon>Pseudomonadati</taxon>
        <taxon>Bacteroidota</taxon>
        <taxon>Sphingobacteriia</taxon>
        <taxon>Sphingobacteriales</taxon>
        <taxon>Sphingobacteriaceae</taxon>
        <taxon>Sphingobacterium</taxon>
    </lineage>
</organism>
<dbReference type="STRING" id="1513896.SAMN05660841_01141"/>
<dbReference type="InterPro" id="IPR032173">
    <property type="entry name" value="DUF5007"/>
</dbReference>
<dbReference type="Proteomes" id="UP000190150">
    <property type="component" value="Unassembled WGS sequence"/>
</dbReference>
<proteinExistence type="predicted"/>
<reference evidence="2" key="1">
    <citation type="submission" date="2017-02" db="EMBL/GenBank/DDBJ databases">
        <authorList>
            <person name="Varghese N."/>
            <person name="Submissions S."/>
        </authorList>
    </citation>
    <scope>NUCLEOTIDE SEQUENCE [LARGE SCALE GENOMIC DNA]</scope>
    <source>
        <strain evidence="2">DSM 24091</strain>
    </source>
</reference>
<evidence type="ECO:0000313" key="2">
    <source>
        <dbReference type="Proteomes" id="UP000190150"/>
    </source>
</evidence>
<protein>
    <recommendedName>
        <fullName evidence="3">DUF5007 domain-containing protein</fullName>
    </recommendedName>
</protein>
<dbReference type="Pfam" id="PF16398">
    <property type="entry name" value="DUF5007"/>
    <property type="match status" value="2"/>
</dbReference>
<evidence type="ECO:0000313" key="1">
    <source>
        <dbReference type="EMBL" id="SKB54690.1"/>
    </source>
</evidence>
<dbReference type="EMBL" id="FUZF01000003">
    <property type="protein sequence ID" value="SKB54690.1"/>
    <property type="molecule type" value="Genomic_DNA"/>
</dbReference>
<name>A0A1T5C6C7_9SPHI</name>
<keyword evidence="2" id="KW-1185">Reference proteome</keyword>
<dbReference type="PROSITE" id="PS51257">
    <property type="entry name" value="PROKAR_LIPOPROTEIN"/>
    <property type="match status" value="1"/>
</dbReference>
<evidence type="ECO:0008006" key="3">
    <source>
        <dbReference type="Google" id="ProtNLM"/>
    </source>
</evidence>